<dbReference type="Proteomes" id="UP001632037">
    <property type="component" value="Unassembled WGS sequence"/>
</dbReference>
<dbReference type="AlphaFoldDB" id="A0ABD3FJ98"/>
<accession>A0ABD3FJ98</accession>
<reference evidence="1 2" key="1">
    <citation type="submission" date="2024-09" db="EMBL/GenBank/DDBJ databases">
        <title>Genome sequencing and assembly of Phytophthora oleae, isolate VK10A, causative agent of rot of olive drupes.</title>
        <authorList>
            <person name="Conti Taguali S."/>
            <person name="Riolo M."/>
            <person name="La Spada F."/>
            <person name="Cacciola S.O."/>
            <person name="Dionisio G."/>
        </authorList>
    </citation>
    <scope>NUCLEOTIDE SEQUENCE [LARGE SCALE GENOMIC DNA]</scope>
    <source>
        <strain evidence="1 2">VK10A</strain>
    </source>
</reference>
<proteinExistence type="predicted"/>
<keyword evidence="2" id="KW-1185">Reference proteome</keyword>
<organism evidence="1 2">
    <name type="scientific">Phytophthora oleae</name>
    <dbReference type="NCBI Taxonomy" id="2107226"/>
    <lineage>
        <taxon>Eukaryota</taxon>
        <taxon>Sar</taxon>
        <taxon>Stramenopiles</taxon>
        <taxon>Oomycota</taxon>
        <taxon>Peronosporomycetes</taxon>
        <taxon>Peronosporales</taxon>
        <taxon>Peronosporaceae</taxon>
        <taxon>Phytophthora</taxon>
    </lineage>
</organism>
<dbReference type="EMBL" id="JBIMZQ010000015">
    <property type="protein sequence ID" value="KAL3666990.1"/>
    <property type="molecule type" value="Genomic_DNA"/>
</dbReference>
<evidence type="ECO:0000313" key="1">
    <source>
        <dbReference type="EMBL" id="KAL3666990.1"/>
    </source>
</evidence>
<sequence length="153" mass="17305">MTLIDPSIIVQHTTTKLYEMWKIVNGNYMKAFAKFNVSGQHSNAFYDFCSGDLEVAYLRVCINEKPELEPFVKGGMRQEDEIDSLSLSTLPPPPVKVAKWQDQVLQTINRMEDIFVKAPITETAVPSKSDATQKPNEEGVLIDHIAKLHQLIE</sequence>
<comment type="caution">
    <text evidence="1">The sequence shown here is derived from an EMBL/GenBank/DDBJ whole genome shotgun (WGS) entry which is preliminary data.</text>
</comment>
<protein>
    <submittedName>
        <fullName evidence="1">Uncharacterized protein</fullName>
    </submittedName>
</protein>
<gene>
    <name evidence="1" type="ORF">V7S43_007935</name>
</gene>
<name>A0ABD3FJ98_9STRA</name>
<evidence type="ECO:0000313" key="2">
    <source>
        <dbReference type="Proteomes" id="UP001632037"/>
    </source>
</evidence>